<feature type="domain" description="Threonine/serine exporter-like N-terminal" evidence="7">
    <location>
        <begin position="25"/>
        <end position="263"/>
    </location>
</feature>
<evidence type="ECO:0000256" key="6">
    <source>
        <dbReference type="SAM" id="Phobius"/>
    </source>
</evidence>
<comment type="subcellular location">
    <subcellularLocation>
        <location evidence="1">Membrane</location>
        <topology evidence="1">Multi-pass membrane protein</topology>
    </subcellularLocation>
</comment>
<reference evidence="9 10" key="1">
    <citation type="journal article" date="2016" name="Genome Announc.">
        <title>First Complete Genome Sequence of a Subdivision 6 Acidobacterium Strain.</title>
        <authorList>
            <person name="Huang S."/>
            <person name="Vieira S."/>
            <person name="Bunk B."/>
            <person name="Riedel T."/>
            <person name="Sproer C."/>
            <person name="Overmann J."/>
        </authorList>
    </citation>
    <scope>NUCLEOTIDE SEQUENCE [LARGE SCALE GENOMIC DNA]</scope>
    <source>
        <strain evidence="10">DSM 100886 HEG_-6_39</strain>
    </source>
</reference>
<feature type="transmembrane region" description="Helical" evidence="6">
    <location>
        <begin position="212"/>
        <end position="231"/>
    </location>
</feature>
<evidence type="ECO:0008006" key="11">
    <source>
        <dbReference type="Google" id="ProtNLM"/>
    </source>
</evidence>
<feature type="transmembrane region" description="Helical" evidence="6">
    <location>
        <begin position="306"/>
        <end position="324"/>
    </location>
</feature>
<dbReference type="Pfam" id="PF06738">
    <property type="entry name" value="ThrE"/>
    <property type="match status" value="1"/>
</dbReference>
<evidence type="ECO:0000259" key="8">
    <source>
        <dbReference type="Pfam" id="PF12821"/>
    </source>
</evidence>
<feature type="transmembrane region" description="Helical" evidence="6">
    <location>
        <begin position="181"/>
        <end position="200"/>
    </location>
</feature>
<proteinExistence type="inferred from homology"/>
<dbReference type="Proteomes" id="UP000076079">
    <property type="component" value="Chromosome"/>
</dbReference>
<keyword evidence="2 6" id="KW-0812">Transmembrane</keyword>
<evidence type="ECO:0000256" key="4">
    <source>
        <dbReference type="ARBA" id="ARBA00023136"/>
    </source>
</evidence>
<evidence type="ECO:0000256" key="1">
    <source>
        <dbReference type="ARBA" id="ARBA00004141"/>
    </source>
</evidence>
<evidence type="ECO:0000313" key="9">
    <source>
        <dbReference type="EMBL" id="AMY12943.1"/>
    </source>
</evidence>
<feature type="transmembrane region" description="Helical" evidence="6">
    <location>
        <begin position="155"/>
        <end position="172"/>
    </location>
</feature>
<dbReference type="Pfam" id="PF12821">
    <property type="entry name" value="ThrE_2"/>
    <property type="match status" value="1"/>
</dbReference>
<sequence>MGADMPVAPSSGAPYSDEEAAAVGFVLRLGRALHGYGLSADALEYNLQAMSDRLGLEANFFTTPTSIFAAFGPPERQHTHLIRVFPGDVDLGKLARLDAVSRDVEQHRLTVIEGSRRIDEIIALPPISRPVVRVLGYGVASAVVCRILGGGINEVLVAGFAGLLTGAISLASNRLPHGTHVFELVAAFAVSLVVTCFAAISDLRLSVPTATLGGVIVLVPGLTVTVAMTELARRHLAAGTARLSGAFLVFVTIAFGVAVGAEVAGALVGEVRSLQPRRLPDWTLTLAVAVAPLAFGVLLRARLRDFPWLWLSSAIGYTAVRLAALSFGPAMAASIGALVVGVLANLYDRRGLGPAAVAQVPGVLLLVPGSIGYRSLSSLLDQNVIVGVTAAFTMILTAVAIAAGLLVASVLVPTHRQRETTRPSA</sequence>
<evidence type="ECO:0000256" key="3">
    <source>
        <dbReference type="ARBA" id="ARBA00022989"/>
    </source>
</evidence>
<protein>
    <recommendedName>
        <fullName evidence="11">Inner membrane protein YjjP</fullName>
    </recommendedName>
</protein>
<reference evidence="10" key="2">
    <citation type="submission" date="2016-04" db="EMBL/GenBank/DDBJ databases">
        <title>First Complete Genome Sequence of a Subdivision 6 Acidobacterium.</title>
        <authorList>
            <person name="Huang S."/>
            <person name="Vieira S."/>
            <person name="Bunk B."/>
            <person name="Riedel T."/>
            <person name="Sproeer C."/>
            <person name="Overmann J."/>
        </authorList>
    </citation>
    <scope>NUCLEOTIDE SEQUENCE [LARGE SCALE GENOMIC DNA]</scope>
    <source>
        <strain evidence="10">DSM 100886 HEG_-6_39</strain>
    </source>
</reference>
<evidence type="ECO:0000256" key="5">
    <source>
        <dbReference type="ARBA" id="ARBA00034125"/>
    </source>
</evidence>
<dbReference type="KEGG" id="abac:LuPra_06227"/>
<dbReference type="STRING" id="1855912.LuPra_06227"/>
<dbReference type="GO" id="GO:0022857">
    <property type="term" value="F:transmembrane transporter activity"/>
    <property type="evidence" value="ECO:0007669"/>
    <property type="project" value="InterPro"/>
</dbReference>
<evidence type="ECO:0000256" key="2">
    <source>
        <dbReference type="ARBA" id="ARBA00022692"/>
    </source>
</evidence>
<organism evidence="9 10">
    <name type="scientific">Luteitalea pratensis</name>
    <dbReference type="NCBI Taxonomy" id="1855912"/>
    <lineage>
        <taxon>Bacteria</taxon>
        <taxon>Pseudomonadati</taxon>
        <taxon>Acidobacteriota</taxon>
        <taxon>Vicinamibacteria</taxon>
        <taxon>Vicinamibacterales</taxon>
        <taxon>Vicinamibacteraceae</taxon>
        <taxon>Luteitalea</taxon>
    </lineage>
</organism>
<keyword evidence="3 6" id="KW-1133">Transmembrane helix</keyword>
<feature type="transmembrane region" description="Helical" evidence="6">
    <location>
        <begin position="354"/>
        <end position="373"/>
    </location>
</feature>
<gene>
    <name evidence="9" type="ORF">LuPra_06227</name>
</gene>
<dbReference type="InterPro" id="IPR010619">
    <property type="entry name" value="ThrE-like_N"/>
</dbReference>
<dbReference type="AlphaFoldDB" id="A0A143PXP4"/>
<feature type="transmembrane region" description="Helical" evidence="6">
    <location>
        <begin position="279"/>
        <end position="299"/>
    </location>
</feature>
<comment type="similarity">
    <text evidence="5">Belongs to the ThrE exporter (TC 2.A.79) family.</text>
</comment>
<feature type="transmembrane region" description="Helical" evidence="6">
    <location>
        <begin position="385"/>
        <end position="412"/>
    </location>
</feature>
<dbReference type="PANTHER" id="PTHR31082">
    <property type="entry name" value="PHEROMONE-REGULATED MEMBRANE PROTEIN 10"/>
    <property type="match status" value="1"/>
</dbReference>
<dbReference type="PANTHER" id="PTHR31082:SF4">
    <property type="entry name" value="PHEROMONE-REGULATED MEMBRANE PROTEIN 10"/>
    <property type="match status" value="1"/>
</dbReference>
<accession>A0A143PXP4</accession>
<dbReference type="EMBL" id="CP015136">
    <property type="protein sequence ID" value="AMY12943.1"/>
    <property type="molecule type" value="Genomic_DNA"/>
</dbReference>
<keyword evidence="10" id="KW-1185">Reference proteome</keyword>
<keyword evidence="4 6" id="KW-0472">Membrane</keyword>
<name>A0A143PXP4_LUTPR</name>
<evidence type="ECO:0000313" key="10">
    <source>
        <dbReference type="Proteomes" id="UP000076079"/>
    </source>
</evidence>
<dbReference type="InterPro" id="IPR051361">
    <property type="entry name" value="ThrE/Ser_Exporter"/>
</dbReference>
<evidence type="ECO:0000259" key="7">
    <source>
        <dbReference type="Pfam" id="PF06738"/>
    </source>
</evidence>
<feature type="transmembrane region" description="Helical" evidence="6">
    <location>
        <begin position="330"/>
        <end position="347"/>
    </location>
</feature>
<dbReference type="InterPro" id="IPR024528">
    <property type="entry name" value="ThrE_2"/>
</dbReference>
<dbReference type="GO" id="GO:0016020">
    <property type="term" value="C:membrane"/>
    <property type="evidence" value="ECO:0007669"/>
    <property type="project" value="UniProtKB-SubCell"/>
</dbReference>
<feature type="transmembrane region" description="Helical" evidence="6">
    <location>
        <begin position="243"/>
        <end position="267"/>
    </location>
</feature>
<feature type="domain" description="Threonine/Serine exporter ThrE" evidence="8">
    <location>
        <begin position="286"/>
        <end position="410"/>
    </location>
</feature>